<comment type="catalytic activity">
    <reaction evidence="5 6">
        <text>N(1)-(5-phospho-beta-D-ribosyl)glycinamide + (6R)-10-formyltetrahydrofolate = N(2)-formyl-N(1)-(5-phospho-beta-D-ribosyl)glycinamide + (6S)-5,6,7,8-tetrahydrofolate + H(+)</text>
        <dbReference type="Rhea" id="RHEA:15053"/>
        <dbReference type="ChEBI" id="CHEBI:15378"/>
        <dbReference type="ChEBI" id="CHEBI:57453"/>
        <dbReference type="ChEBI" id="CHEBI:143788"/>
        <dbReference type="ChEBI" id="CHEBI:147286"/>
        <dbReference type="ChEBI" id="CHEBI:195366"/>
        <dbReference type="EC" id="2.1.2.2"/>
    </reaction>
</comment>
<dbReference type="CDD" id="cd08645">
    <property type="entry name" value="FMT_core_GART"/>
    <property type="match status" value="1"/>
</dbReference>
<feature type="binding site" evidence="6">
    <location>
        <begin position="12"/>
        <end position="14"/>
    </location>
    <ligand>
        <name>N(1)-(5-phospho-beta-D-ribosyl)glycinamide</name>
        <dbReference type="ChEBI" id="CHEBI:143788"/>
    </ligand>
</feature>
<dbReference type="EC" id="2.1.2.2" evidence="6"/>
<dbReference type="STRING" id="1423792.FD09_GL001919"/>
<keyword evidence="9" id="KW-1185">Reference proteome</keyword>
<dbReference type="NCBIfam" id="TIGR00639">
    <property type="entry name" value="PurN"/>
    <property type="match status" value="1"/>
</dbReference>
<comment type="function">
    <text evidence="6">Catalyzes the transfer of a formyl group from 10-formyltetrahydrofolate to 5-phospho-ribosyl-glycinamide (GAR), producing 5-phospho-ribosyl-N-formylglycinamide (FGAR) and tetrahydrofolate.</text>
</comment>
<dbReference type="InterPro" id="IPR002376">
    <property type="entry name" value="Formyl_transf_N"/>
</dbReference>
<dbReference type="GO" id="GO:0005829">
    <property type="term" value="C:cytosol"/>
    <property type="evidence" value="ECO:0007669"/>
    <property type="project" value="TreeGrafter"/>
</dbReference>
<dbReference type="PROSITE" id="PS00373">
    <property type="entry name" value="GART"/>
    <property type="match status" value="1"/>
</dbReference>
<name>A0A0R1N0S2_9LACO</name>
<feature type="binding site" evidence="6">
    <location>
        <begin position="88"/>
        <end position="91"/>
    </location>
    <ligand>
        <name>(6R)-10-formyltetrahydrofolate</name>
        <dbReference type="ChEBI" id="CHEBI:195366"/>
    </ligand>
</feature>
<sequence length="189" mass="20200">MKQIAVFASGNGTNFAALADYFADPTRQVEIVRLICDQPGAPVLAKAAARHITTHVVGYRQCGSKKAAEENILAALPPVDLIVLAGFMRIIGPTLLTAFPHKIINLHPALLPAFPGRTGIADAYVYGVKVTGVTVHYVDAGIDTGEIIAQEPVRILPGMTLPVLETAIHRTEHQLLPATIERLIEEGAI</sequence>
<reference evidence="8 9" key="1">
    <citation type="journal article" date="2015" name="Genome Announc.">
        <title>Expanding the biotechnology potential of lactobacilli through comparative genomics of 213 strains and associated genera.</title>
        <authorList>
            <person name="Sun Z."/>
            <person name="Harris H.M."/>
            <person name="McCann A."/>
            <person name="Guo C."/>
            <person name="Argimon S."/>
            <person name="Zhang W."/>
            <person name="Yang X."/>
            <person name="Jeffery I.B."/>
            <person name="Cooney J.C."/>
            <person name="Kagawa T.F."/>
            <person name="Liu W."/>
            <person name="Song Y."/>
            <person name="Salvetti E."/>
            <person name="Wrobel A."/>
            <person name="Rasinkangas P."/>
            <person name="Parkhill J."/>
            <person name="Rea M.C."/>
            <person name="O'Sullivan O."/>
            <person name="Ritari J."/>
            <person name="Douillard F.P."/>
            <person name="Paul Ross R."/>
            <person name="Yang R."/>
            <person name="Briner A.E."/>
            <person name="Felis G.E."/>
            <person name="de Vos W.M."/>
            <person name="Barrangou R."/>
            <person name="Klaenhammer T.R."/>
            <person name="Caufield P.W."/>
            <person name="Cui Y."/>
            <person name="Zhang H."/>
            <person name="O'Toole P.W."/>
        </authorList>
    </citation>
    <scope>NUCLEOTIDE SEQUENCE [LARGE SCALE GENOMIC DNA]</scope>
    <source>
        <strain evidence="8 9">DSM 12744</strain>
    </source>
</reference>
<keyword evidence="2 6" id="KW-0808">Transferase</keyword>
<dbReference type="GO" id="GO:0004644">
    <property type="term" value="F:phosphoribosylglycinamide formyltransferase activity"/>
    <property type="evidence" value="ECO:0007669"/>
    <property type="project" value="UniProtKB-UniRule"/>
</dbReference>
<evidence type="ECO:0000313" key="9">
    <source>
        <dbReference type="Proteomes" id="UP000051330"/>
    </source>
</evidence>
<evidence type="ECO:0000256" key="4">
    <source>
        <dbReference type="ARBA" id="ARBA00038440"/>
    </source>
</evidence>
<dbReference type="Gene3D" id="3.40.50.170">
    <property type="entry name" value="Formyl transferase, N-terminal domain"/>
    <property type="match status" value="1"/>
</dbReference>
<evidence type="ECO:0000256" key="1">
    <source>
        <dbReference type="ARBA" id="ARBA00005054"/>
    </source>
</evidence>
<dbReference type="Proteomes" id="UP000051330">
    <property type="component" value="Unassembled WGS sequence"/>
</dbReference>
<dbReference type="PANTHER" id="PTHR43369">
    <property type="entry name" value="PHOSPHORIBOSYLGLYCINAMIDE FORMYLTRANSFERASE"/>
    <property type="match status" value="1"/>
</dbReference>
<dbReference type="GO" id="GO:0006189">
    <property type="term" value="P:'de novo' IMP biosynthetic process"/>
    <property type="evidence" value="ECO:0007669"/>
    <property type="project" value="UniProtKB-UniRule"/>
</dbReference>
<protein>
    <recommendedName>
        <fullName evidence="6">Phosphoribosylglycinamide formyltransferase</fullName>
        <ecNumber evidence="6">2.1.2.2</ecNumber>
    </recommendedName>
    <alternativeName>
        <fullName evidence="6">5'-phosphoribosylglycinamide transformylase</fullName>
    </alternativeName>
    <alternativeName>
        <fullName evidence="6">GAR transformylase</fullName>
        <shortName evidence="6">GART</shortName>
    </alternativeName>
</protein>
<comment type="caution">
    <text evidence="8">The sequence shown here is derived from an EMBL/GenBank/DDBJ whole genome shotgun (WGS) entry which is preliminary data.</text>
</comment>
<dbReference type="AlphaFoldDB" id="A0A0R1N0S2"/>
<feature type="binding site" evidence="6">
    <location>
        <position position="65"/>
    </location>
    <ligand>
        <name>(6R)-10-formyltetrahydrofolate</name>
        <dbReference type="ChEBI" id="CHEBI:195366"/>
    </ligand>
</feature>
<dbReference type="SUPFAM" id="SSF53328">
    <property type="entry name" value="Formyltransferase"/>
    <property type="match status" value="1"/>
</dbReference>
<evidence type="ECO:0000259" key="7">
    <source>
        <dbReference type="Pfam" id="PF00551"/>
    </source>
</evidence>
<dbReference type="PANTHER" id="PTHR43369:SF2">
    <property type="entry name" value="PHOSPHORIBOSYLGLYCINAMIDE FORMYLTRANSFERASE"/>
    <property type="match status" value="1"/>
</dbReference>
<dbReference type="InterPro" id="IPR001555">
    <property type="entry name" value="GART_AS"/>
</dbReference>
<feature type="binding site" evidence="6">
    <location>
        <position position="105"/>
    </location>
    <ligand>
        <name>(6R)-10-formyltetrahydrofolate</name>
        <dbReference type="ChEBI" id="CHEBI:195366"/>
    </ligand>
</feature>
<comment type="similarity">
    <text evidence="4 6">Belongs to the GART family.</text>
</comment>
<dbReference type="InterPro" id="IPR036477">
    <property type="entry name" value="Formyl_transf_N_sf"/>
</dbReference>
<accession>A0A0R1N0S2</accession>
<feature type="site" description="Raises pKa of active site His" evidence="6">
    <location>
        <position position="143"/>
    </location>
</feature>
<evidence type="ECO:0000256" key="3">
    <source>
        <dbReference type="ARBA" id="ARBA00022755"/>
    </source>
</evidence>
<evidence type="ECO:0000256" key="2">
    <source>
        <dbReference type="ARBA" id="ARBA00022679"/>
    </source>
</evidence>
<dbReference type="Pfam" id="PF00551">
    <property type="entry name" value="Formyl_trans_N"/>
    <property type="match status" value="1"/>
</dbReference>
<feature type="domain" description="Formyl transferase N-terminal" evidence="7">
    <location>
        <begin position="2"/>
        <end position="180"/>
    </location>
</feature>
<comment type="pathway">
    <text evidence="1 6">Purine metabolism; IMP biosynthesis via de novo pathway; N(2)-formyl-N(1)-(5-phospho-D-ribosyl)glycinamide from N(1)-(5-phospho-D-ribosyl)glycinamide (10-formyl THF route): step 1/1.</text>
</comment>
<dbReference type="PATRIC" id="fig|1423792.3.peg.1947"/>
<dbReference type="HAMAP" id="MF_01930">
    <property type="entry name" value="PurN"/>
    <property type="match status" value="1"/>
</dbReference>
<evidence type="ECO:0000256" key="6">
    <source>
        <dbReference type="HAMAP-Rule" id="MF_01930"/>
    </source>
</evidence>
<evidence type="ECO:0000313" key="8">
    <source>
        <dbReference type="EMBL" id="KRL13886.1"/>
    </source>
</evidence>
<dbReference type="OrthoDB" id="9806170at2"/>
<dbReference type="RefSeq" id="WP_057818842.1">
    <property type="nucleotide sequence ID" value="NZ_AZEC01000003.1"/>
</dbReference>
<organism evidence="8 9">
    <name type="scientific">Schleiferilactobacillus perolens DSM 12744</name>
    <dbReference type="NCBI Taxonomy" id="1423792"/>
    <lineage>
        <taxon>Bacteria</taxon>
        <taxon>Bacillati</taxon>
        <taxon>Bacillota</taxon>
        <taxon>Bacilli</taxon>
        <taxon>Lactobacillales</taxon>
        <taxon>Lactobacillaceae</taxon>
        <taxon>Schleiferilactobacillus</taxon>
    </lineage>
</organism>
<proteinExistence type="inferred from homology"/>
<evidence type="ECO:0000256" key="5">
    <source>
        <dbReference type="ARBA" id="ARBA00047664"/>
    </source>
</evidence>
<dbReference type="UniPathway" id="UPA00074">
    <property type="reaction ID" value="UER00126"/>
</dbReference>
<gene>
    <name evidence="6" type="primary">purN</name>
    <name evidence="8" type="ORF">FD09_GL001919</name>
</gene>
<dbReference type="InterPro" id="IPR004607">
    <property type="entry name" value="GART"/>
</dbReference>
<feature type="active site" description="Proton donor" evidence="6">
    <location>
        <position position="107"/>
    </location>
</feature>
<keyword evidence="3 6" id="KW-0658">Purine biosynthesis</keyword>
<dbReference type="EMBL" id="AZEC01000003">
    <property type="protein sequence ID" value="KRL13886.1"/>
    <property type="molecule type" value="Genomic_DNA"/>
</dbReference>